<dbReference type="GO" id="GO:0004930">
    <property type="term" value="F:G protein-coupled receptor activity"/>
    <property type="evidence" value="ECO:0007669"/>
    <property type="project" value="InterPro"/>
</dbReference>
<keyword evidence="9 14" id="KW-1133">Transmembrane helix</keyword>
<protein>
    <recommendedName>
        <fullName evidence="19">GPS domain-containing protein</fullName>
    </recommendedName>
</protein>
<keyword evidence="6" id="KW-0732">Signal</keyword>
<dbReference type="AlphaFoldDB" id="V4AG56"/>
<dbReference type="OrthoDB" id="1100386at2759"/>
<evidence type="ECO:0000256" key="4">
    <source>
        <dbReference type="ARBA" id="ARBA00022536"/>
    </source>
</evidence>
<dbReference type="InterPro" id="IPR000203">
    <property type="entry name" value="GPS"/>
</dbReference>
<dbReference type="PANTHER" id="PTHR12011:SF347">
    <property type="entry name" value="FI21270P1-RELATED"/>
    <property type="match status" value="1"/>
</dbReference>
<evidence type="ECO:0008006" key="19">
    <source>
        <dbReference type="Google" id="ProtNLM"/>
    </source>
</evidence>
<dbReference type="Pfam" id="PF00002">
    <property type="entry name" value="7tm_2"/>
    <property type="match status" value="1"/>
</dbReference>
<dbReference type="PROSITE" id="PS50261">
    <property type="entry name" value="G_PROTEIN_RECEP_F2_4"/>
    <property type="match status" value="1"/>
</dbReference>
<proteinExistence type="inferred from homology"/>
<dbReference type="RefSeq" id="XP_009056944.1">
    <property type="nucleotide sequence ID" value="XM_009058696.1"/>
</dbReference>
<dbReference type="InterPro" id="IPR000832">
    <property type="entry name" value="GPCR_2_secretin-like"/>
</dbReference>
<evidence type="ECO:0000256" key="2">
    <source>
        <dbReference type="ARBA" id="ARBA00007343"/>
    </source>
</evidence>
<keyword evidence="8" id="KW-0106">Calcium</keyword>
<sequence>MTHYQISDILQDKQTPEDSKDDTDNVVEPEIVSYVISASLGGADHVKLPEPISFTLKHKQTFPQNAVPLCSFLNLSEGVVGIWSQEGCKLVKTDDSSTTCQCDHLTNFAILMDVKGVEMSVIHSSLLRYITLVGCIISIICLLLCFITFNCFSAIQGERNSIHKNLVFCLFVAEILFLVGIDKTENKLTCGLIAGFLHYFFLTAFTWMFLEGLYIICMLVQVFDAAKSRLPYYYFVGYGFPLAIVAVSAGIYHQGYGTDRYCWLTTENYFIWSFAGPIAVVLLVSVFDIGFAPALSISHLVRLIQKHYSLVNTNLCSCRIHSIRCCYRAWIQGAIAIEVILGLTWIFGYCFISQETIALAYIFTVLNSLQGLFIFCFHCLLNKKVSSILISGHGSQEYG</sequence>
<evidence type="ECO:0000256" key="14">
    <source>
        <dbReference type="SAM" id="Phobius"/>
    </source>
</evidence>
<evidence type="ECO:0000313" key="18">
    <source>
        <dbReference type="Proteomes" id="UP000030746"/>
    </source>
</evidence>
<gene>
    <name evidence="17" type="ORF">LOTGIDRAFT_216894</name>
</gene>
<comment type="subcellular location">
    <subcellularLocation>
        <location evidence="1">Cell membrane</location>
        <topology evidence="1">Multi-pass membrane protein</topology>
    </subcellularLocation>
</comment>
<evidence type="ECO:0000256" key="3">
    <source>
        <dbReference type="ARBA" id="ARBA00022475"/>
    </source>
</evidence>
<feature type="transmembrane region" description="Helical" evidence="14">
    <location>
        <begin position="329"/>
        <end position="352"/>
    </location>
</feature>
<dbReference type="CTD" id="20246666"/>
<comment type="similarity">
    <text evidence="2">Belongs to the G-protein coupled receptor 2 family. Adhesion G-protein coupled receptor (ADGR) subfamily.</text>
</comment>
<evidence type="ECO:0000256" key="6">
    <source>
        <dbReference type="ARBA" id="ARBA00022729"/>
    </source>
</evidence>
<reference evidence="17 18" key="1">
    <citation type="journal article" date="2013" name="Nature">
        <title>Insights into bilaterian evolution from three spiralian genomes.</title>
        <authorList>
            <person name="Simakov O."/>
            <person name="Marletaz F."/>
            <person name="Cho S.J."/>
            <person name="Edsinger-Gonzales E."/>
            <person name="Havlak P."/>
            <person name="Hellsten U."/>
            <person name="Kuo D.H."/>
            <person name="Larsson T."/>
            <person name="Lv J."/>
            <person name="Arendt D."/>
            <person name="Savage R."/>
            <person name="Osoegawa K."/>
            <person name="de Jong P."/>
            <person name="Grimwood J."/>
            <person name="Chapman J.A."/>
            <person name="Shapiro H."/>
            <person name="Aerts A."/>
            <person name="Otillar R.P."/>
            <person name="Terry A.Y."/>
            <person name="Boore J.L."/>
            <person name="Grigoriev I.V."/>
            <person name="Lindberg D.R."/>
            <person name="Seaver E.C."/>
            <person name="Weisblat D.A."/>
            <person name="Putnam N.H."/>
            <person name="Rokhsar D.S."/>
        </authorList>
    </citation>
    <scope>NUCLEOTIDE SEQUENCE [LARGE SCALE GENOMIC DNA]</scope>
</reference>
<dbReference type="FunFam" id="1.20.1070.10:FF:000054">
    <property type="entry name" value="Adhesion G protein-coupled receptor E3"/>
    <property type="match status" value="1"/>
</dbReference>
<dbReference type="SMART" id="SM00303">
    <property type="entry name" value="GPS"/>
    <property type="match status" value="1"/>
</dbReference>
<accession>V4AG56</accession>
<keyword evidence="7" id="KW-0677">Repeat</keyword>
<evidence type="ECO:0000256" key="9">
    <source>
        <dbReference type="ARBA" id="ARBA00022989"/>
    </source>
</evidence>
<dbReference type="PRINTS" id="PR00249">
    <property type="entry name" value="GPCRSECRETIN"/>
</dbReference>
<dbReference type="InterPro" id="IPR048072">
    <property type="entry name" value="7tmB2_latrophilin-like"/>
</dbReference>
<evidence type="ECO:0000259" key="16">
    <source>
        <dbReference type="PROSITE" id="PS50261"/>
    </source>
</evidence>
<evidence type="ECO:0000259" key="15">
    <source>
        <dbReference type="PROSITE" id="PS50221"/>
    </source>
</evidence>
<dbReference type="Gene3D" id="2.60.220.50">
    <property type="match status" value="1"/>
</dbReference>
<keyword evidence="18" id="KW-1185">Reference proteome</keyword>
<evidence type="ECO:0000313" key="17">
    <source>
        <dbReference type="EMBL" id="ESO92386.1"/>
    </source>
</evidence>
<feature type="transmembrane region" description="Helical" evidence="14">
    <location>
        <begin position="129"/>
        <end position="153"/>
    </location>
</feature>
<keyword evidence="11" id="KW-1015">Disulfide bond</keyword>
<dbReference type="HOGENOM" id="CLU_002753_3_1_1"/>
<dbReference type="GO" id="GO:0007166">
    <property type="term" value="P:cell surface receptor signaling pathway"/>
    <property type="evidence" value="ECO:0007669"/>
    <property type="project" value="InterPro"/>
</dbReference>
<dbReference type="InterPro" id="IPR057244">
    <property type="entry name" value="GAIN_B"/>
</dbReference>
<feature type="transmembrane region" description="Helical" evidence="14">
    <location>
        <begin position="358"/>
        <end position="381"/>
    </location>
</feature>
<feature type="transmembrane region" description="Helical" evidence="14">
    <location>
        <begin position="272"/>
        <end position="297"/>
    </location>
</feature>
<evidence type="ECO:0000256" key="8">
    <source>
        <dbReference type="ARBA" id="ARBA00022837"/>
    </source>
</evidence>
<feature type="transmembrane region" description="Helical" evidence="14">
    <location>
        <begin position="196"/>
        <end position="220"/>
    </location>
</feature>
<dbReference type="STRING" id="225164.V4AG56"/>
<dbReference type="PROSITE" id="PS50221">
    <property type="entry name" value="GAIN_B"/>
    <property type="match status" value="1"/>
</dbReference>
<keyword evidence="10 14" id="KW-0472">Membrane</keyword>
<keyword evidence="4" id="KW-0245">EGF-like domain</keyword>
<evidence type="ECO:0000256" key="7">
    <source>
        <dbReference type="ARBA" id="ARBA00022737"/>
    </source>
</evidence>
<dbReference type="GeneID" id="20246666"/>
<dbReference type="Gene3D" id="1.20.1070.10">
    <property type="entry name" value="Rhodopsin 7-helix transmembrane proteins"/>
    <property type="match status" value="1"/>
</dbReference>
<name>V4AG56_LOTGI</name>
<keyword evidence="3" id="KW-1003">Cell membrane</keyword>
<dbReference type="EMBL" id="KB202094">
    <property type="protein sequence ID" value="ESO92386.1"/>
    <property type="molecule type" value="Genomic_DNA"/>
</dbReference>
<dbReference type="Pfam" id="PF01825">
    <property type="entry name" value="GPS"/>
    <property type="match status" value="1"/>
</dbReference>
<dbReference type="CDD" id="cd15440">
    <property type="entry name" value="7tmB2_latrophilin-like_invertebrate"/>
    <property type="match status" value="1"/>
</dbReference>
<feature type="transmembrane region" description="Helical" evidence="14">
    <location>
        <begin position="232"/>
        <end position="252"/>
    </location>
</feature>
<feature type="domain" description="GAIN-B" evidence="15">
    <location>
        <begin position="1"/>
        <end position="118"/>
    </location>
</feature>
<evidence type="ECO:0000256" key="12">
    <source>
        <dbReference type="ARBA" id="ARBA00023180"/>
    </source>
</evidence>
<dbReference type="InterPro" id="IPR017981">
    <property type="entry name" value="GPCR_2-like_7TM"/>
</dbReference>
<evidence type="ECO:0000256" key="5">
    <source>
        <dbReference type="ARBA" id="ARBA00022692"/>
    </source>
</evidence>
<keyword evidence="5 14" id="KW-0812">Transmembrane</keyword>
<dbReference type="InterPro" id="IPR046338">
    <property type="entry name" value="GAIN_dom_sf"/>
</dbReference>
<evidence type="ECO:0000256" key="11">
    <source>
        <dbReference type="ARBA" id="ARBA00023157"/>
    </source>
</evidence>
<organism evidence="17 18">
    <name type="scientific">Lottia gigantea</name>
    <name type="common">Giant owl limpet</name>
    <dbReference type="NCBI Taxonomy" id="225164"/>
    <lineage>
        <taxon>Eukaryota</taxon>
        <taxon>Metazoa</taxon>
        <taxon>Spiralia</taxon>
        <taxon>Lophotrochozoa</taxon>
        <taxon>Mollusca</taxon>
        <taxon>Gastropoda</taxon>
        <taxon>Patellogastropoda</taxon>
        <taxon>Lottioidea</taxon>
        <taxon>Lottiidae</taxon>
        <taxon>Lottia</taxon>
    </lineage>
</organism>
<feature type="transmembrane region" description="Helical" evidence="14">
    <location>
        <begin position="165"/>
        <end position="181"/>
    </location>
</feature>
<dbReference type="KEGG" id="lgi:LOTGIDRAFT_216894"/>
<evidence type="ECO:0000256" key="1">
    <source>
        <dbReference type="ARBA" id="ARBA00004651"/>
    </source>
</evidence>
<evidence type="ECO:0000256" key="13">
    <source>
        <dbReference type="SAM" id="MobiDB-lite"/>
    </source>
</evidence>
<dbReference type="PANTHER" id="PTHR12011">
    <property type="entry name" value="ADHESION G-PROTEIN COUPLED RECEPTOR"/>
    <property type="match status" value="1"/>
</dbReference>
<feature type="region of interest" description="Disordered" evidence="13">
    <location>
        <begin position="1"/>
        <end position="24"/>
    </location>
</feature>
<feature type="domain" description="G-protein coupled receptors family 2 profile 2" evidence="16">
    <location>
        <begin position="127"/>
        <end position="382"/>
    </location>
</feature>
<keyword evidence="12" id="KW-0325">Glycoprotein</keyword>
<dbReference type="OMA" id="GYGTKRC"/>
<dbReference type="GO" id="GO:0005886">
    <property type="term" value="C:plasma membrane"/>
    <property type="evidence" value="ECO:0007669"/>
    <property type="project" value="UniProtKB-SubCell"/>
</dbReference>
<dbReference type="Proteomes" id="UP000030746">
    <property type="component" value="Unassembled WGS sequence"/>
</dbReference>
<evidence type="ECO:0000256" key="10">
    <source>
        <dbReference type="ARBA" id="ARBA00023136"/>
    </source>
</evidence>